<reference evidence="2 3" key="1">
    <citation type="submission" date="2024-11" db="EMBL/GenBank/DDBJ databases">
        <title>Adaptive evolution of stress response genes in parasites aligns with host niche diversity.</title>
        <authorList>
            <person name="Hahn C."/>
            <person name="Resl P."/>
        </authorList>
    </citation>
    <scope>NUCLEOTIDE SEQUENCE [LARGE SCALE GENOMIC DNA]</scope>
    <source>
        <strain evidence="2">EGGRZ-B1_66</strain>
        <tissue evidence="2">Body</tissue>
    </source>
</reference>
<protein>
    <submittedName>
        <fullName evidence="2">Uncharacterized protein</fullName>
    </submittedName>
</protein>
<dbReference type="Gene3D" id="1.20.1250.20">
    <property type="entry name" value="MFS general substrate transporter like domains"/>
    <property type="match status" value="1"/>
</dbReference>
<dbReference type="AlphaFoldDB" id="A0ABD2Q261"/>
<keyword evidence="1" id="KW-0472">Membrane</keyword>
<gene>
    <name evidence="2" type="ORF">Ciccas_007917</name>
</gene>
<name>A0ABD2Q261_9PLAT</name>
<dbReference type="EMBL" id="JBJKFK010001294">
    <property type="protein sequence ID" value="KAL3313473.1"/>
    <property type="molecule type" value="Genomic_DNA"/>
</dbReference>
<dbReference type="InterPro" id="IPR036259">
    <property type="entry name" value="MFS_trans_sf"/>
</dbReference>
<evidence type="ECO:0000313" key="2">
    <source>
        <dbReference type="EMBL" id="KAL3313473.1"/>
    </source>
</evidence>
<evidence type="ECO:0000256" key="1">
    <source>
        <dbReference type="SAM" id="Phobius"/>
    </source>
</evidence>
<dbReference type="Proteomes" id="UP001626550">
    <property type="component" value="Unassembled WGS sequence"/>
</dbReference>
<feature type="transmembrane region" description="Helical" evidence="1">
    <location>
        <begin position="117"/>
        <end position="136"/>
    </location>
</feature>
<keyword evidence="3" id="KW-1185">Reference proteome</keyword>
<feature type="transmembrane region" description="Helical" evidence="1">
    <location>
        <begin position="89"/>
        <end position="111"/>
    </location>
</feature>
<accession>A0ABD2Q261</accession>
<keyword evidence="1" id="KW-1133">Transmembrane helix</keyword>
<feature type="non-terminal residue" evidence="2">
    <location>
        <position position="1"/>
    </location>
</feature>
<sequence>RWIVGHRGYLLVVIWLTESLNAFLWAEVSQYPWLFSEHYVHSSTDVARWQLICYTICYAIHGLCSGAAMTLMIIVLMDFVGPDRLSKSLAITFICVGIFYGPSFFVLGMLGDRTRSFAWSIRCCAFLLLAAAFILFMELPTRMLLDDPHSARLRKQRLVAKKVDLDETVKSVDGMTPPMKRWAA</sequence>
<proteinExistence type="predicted"/>
<organism evidence="2 3">
    <name type="scientific">Cichlidogyrus casuarinus</name>
    <dbReference type="NCBI Taxonomy" id="1844966"/>
    <lineage>
        <taxon>Eukaryota</taxon>
        <taxon>Metazoa</taxon>
        <taxon>Spiralia</taxon>
        <taxon>Lophotrochozoa</taxon>
        <taxon>Platyhelminthes</taxon>
        <taxon>Monogenea</taxon>
        <taxon>Monopisthocotylea</taxon>
        <taxon>Dactylogyridea</taxon>
        <taxon>Ancyrocephalidae</taxon>
        <taxon>Cichlidogyrus</taxon>
    </lineage>
</organism>
<evidence type="ECO:0000313" key="3">
    <source>
        <dbReference type="Proteomes" id="UP001626550"/>
    </source>
</evidence>
<dbReference type="SUPFAM" id="SSF103473">
    <property type="entry name" value="MFS general substrate transporter"/>
    <property type="match status" value="1"/>
</dbReference>
<keyword evidence="1" id="KW-0812">Transmembrane</keyword>
<feature type="transmembrane region" description="Helical" evidence="1">
    <location>
        <begin position="46"/>
        <end position="77"/>
    </location>
</feature>
<comment type="caution">
    <text evidence="2">The sequence shown here is derived from an EMBL/GenBank/DDBJ whole genome shotgun (WGS) entry which is preliminary data.</text>
</comment>